<comment type="subcellular location">
    <subcellularLocation>
        <location evidence="1">Membrane</location>
        <topology evidence="1">Multi-pass membrane protein</topology>
    </subcellularLocation>
</comment>
<feature type="transmembrane region" description="Helical" evidence="6">
    <location>
        <begin position="18"/>
        <end position="41"/>
    </location>
</feature>
<dbReference type="Pfam" id="PF20684">
    <property type="entry name" value="Fung_rhodopsin"/>
    <property type="match status" value="1"/>
</dbReference>
<feature type="transmembrane region" description="Helical" evidence="6">
    <location>
        <begin position="183"/>
        <end position="203"/>
    </location>
</feature>
<name>A0A9P9IG99_9HYPO</name>
<dbReference type="GO" id="GO:0016020">
    <property type="term" value="C:membrane"/>
    <property type="evidence" value="ECO:0007669"/>
    <property type="project" value="UniProtKB-SubCell"/>
</dbReference>
<evidence type="ECO:0000259" key="7">
    <source>
        <dbReference type="Pfam" id="PF20684"/>
    </source>
</evidence>
<dbReference type="PANTHER" id="PTHR33048:SF57">
    <property type="entry name" value="INTEGRAL MEMBRANE PROTEIN-RELATED"/>
    <property type="match status" value="1"/>
</dbReference>
<feature type="transmembrane region" description="Helical" evidence="6">
    <location>
        <begin position="97"/>
        <end position="127"/>
    </location>
</feature>
<comment type="similarity">
    <text evidence="5">Belongs to the SAT4 family.</text>
</comment>
<comment type="caution">
    <text evidence="8">The sequence shown here is derived from an EMBL/GenBank/DDBJ whole genome shotgun (WGS) entry which is preliminary data.</text>
</comment>
<proteinExistence type="inferred from homology"/>
<gene>
    <name evidence="8" type="ORF">B0J13DRAFT_532640</name>
</gene>
<keyword evidence="2 6" id="KW-0812">Transmembrane</keyword>
<evidence type="ECO:0000256" key="3">
    <source>
        <dbReference type="ARBA" id="ARBA00022989"/>
    </source>
</evidence>
<reference evidence="8" key="1">
    <citation type="journal article" date="2021" name="Nat. Commun.">
        <title>Genetic determinants of endophytism in the Arabidopsis root mycobiome.</title>
        <authorList>
            <person name="Mesny F."/>
            <person name="Miyauchi S."/>
            <person name="Thiergart T."/>
            <person name="Pickel B."/>
            <person name="Atanasova L."/>
            <person name="Karlsson M."/>
            <person name="Huettel B."/>
            <person name="Barry K.W."/>
            <person name="Haridas S."/>
            <person name="Chen C."/>
            <person name="Bauer D."/>
            <person name="Andreopoulos W."/>
            <person name="Pangilinan J."/>
            <person name="LaButti K."/>
            <person name="Riley R."/>
            <person name="Lipzen A."/>
            <person name="Clum A."/>
            <person name="Drula E."/>
            <person name="Henrissat B."/>
            <person name="Kohler A."/>
            <person name="Grigoriev I.V."/>
            <person name="Martin F.M."/>
            <person name="Hacquard S."/>
        </authorList>
    </citation>
    <scope>NUCLEOTIDE SEQUENCE</scope>
    <source>
        <strain evidence="8">MPI-CAGE-AT-0021</strain>
    </source>
</reference>
<keyword evidence="3 6" id="KW-1133">Transmembrane helix</keyword>
<sequence length="363" mass="40092">MATTAFDSSIPIENSRQVAAMVVSGLCIFVTCLVVGLRLFAKFKNSKPFDYSDMAIITALVFNTGLHADMFIMVLRGGFSFHVQDVAMRFGPDALTLFFKCIMVFALLWNATTCFTKLSILLMYVTVFPIRRMMLACRALGIFIILWNIGGVLGGLLVCRPISMNWDQTTPGGKCGNQPMYYMALGIINILVEVTLLGLPFPVLYKLQMPLRKKLVVFGMFSVGFATCGITIYRQATLPGLQFADMTHSGLIATIFSGLEPSVALALSCVPYLRPYFGGTFRSPKNTYNSDGVIRSNKASNNSRPFEELNDDASSEVQLRPIQGRLDTHVSANRARDGTNTNKAPFITVKRDWEMRSDGSGKI</sequence>
<evidence type="ECO:0000256" key="6">
    <source>
        <dbReference type="SAM" id="Phobius"/>
    </source>
</evidence>
<feature type="transmembrane region" description="Helical" evidence="6">
    <location>
        <begin position="139"/>
        <end position="163"/>
    </location>
</feature>
<evidence type="ECO:0000313" key="9">
    <source>
        <dbReference type="Proteomes" id="UP000717696"/>
    </source>
</evidence>
<feature type="transmembrane region" description="Helical" evidence="6">
    <location>
        <begin position="53"/>
        <end position="77"/>
    </location>
</feature>
<dbReference type="AlphaFoldDB" id="A0A9P9IG99"/>
<feature type="transmembrane region" description="Helical" evidence="6">
    <location>
        <begin position="215"/>
        <end position="233"/>
    </location>
</feature>
<keyword evidence="9" id="KW-1185">Reference proteome</keyword>
<dbReference type="InterPro" id="IPR052337">
    <property type="entry name" value="SAT4-like"/>
</dbReference>
<accession>A0A9P9IG99</accession>
<evidence type="ECO:0000256" key="4">
    <source>
        <dbReference type="ARBA" id="ARBA00023136"/>
    </source>
</evidence>
<protein>
    <submittedName>
        <fullName evidence="8">Integral membrane protein</fullName>
    </submittedName>
</protein>
<evidence type="ECO:0000256" key="5">
    <source>
        <dbReference type="ARBA" id="ARBA00038359"/>
    </source>
</evidence>
<evidence type="ECO:0000256" key="1">
    <source>
        <dbReference type="ARBA" id="ARBA00004141"/>
    </source>
</evidence>
<organism evidence="8 9">
    <name type="scientific">Dactylonectria estremocensis</name>
    <dbReference type="NCBI Taxonomy" id="1079267"/>
    <lineage>
        <taxon>Eukaryota</taxon>
        <taxon>Fungi</taxon>
        <taxon>Dikarya</taxon>
        <taxon>Ascomycota</taxon>
        <taxon>Pezizomycotina</taxon>
        <taxon>Sordariomycetes</taxon>
        <taxon>Hypocreomycetidae</taxon>
        <taxon>Hypocreales</taxon>
        <taxon>Nectriaceae</taxon>
        <taxon>Dactylonectria</taxon>
    </lineage>
</organism>
<dbReference type="EMBL" id="JAGMUU010000031">
    <property type="protein sequence ID" value="KAH7118564.1"/>
    <property type="molecule type" value="Genomic_DNA"/>
</dbReference>
<dbReference type="Proteomes" id="UP000717696">
    <property type="component" value="Unassembled WGS sequence"/>
</dbReference>
<dbReference type="OrthoDB" id="5329176at2759"/>
<feature type="domain" description="Rhodopsin" evidence="7">
    <location>
        <begin position="37"/>
        <end position="277"/>
    </location>
</feature>
<feature type="transmembrane region" description="Helical" evidence="6">
    <location>
        <begin position="253"/>
        <end position="273"/>
    </location>
</feature>
<dbReference type="InterPro" id="IPR049326">
    <property type="entry name" value="Rhodopsin_dom_fungi"/>
</dbReference>
<keyword evidence="4 6" id="KW-0472">Membrane</keyword>
<evidence type="ECO:0000256" key="2">
    <source>
        <dbReference type="ARBA" id="ARBA00022692"/>
    </source>
</evidence>
<dbReference type="PANTHER" id="PTHR33048">
    <property type="entry name" value="PTH11-LIKE INTEGRAL MEMBRANE PROTEIN (AFU_ORTHOLOGUE AFUA_5G11245)"/>
    <property type="match status" value="1"/>
</dbReference>
<evidence type="ECO:0000313" key="8">
    <source>
        <dbReference type="EMBL" id="KAH7118564.1"/>
    </source>
</evidence>